<gene>
    <name evidence="2" type="ORF">SBAD_LOCUS4745</name>
</gene>
<keyword evidence="3" id="KW-1185">Reference proteome</keyword>
<dbReference type="AlphaFoldDB" id="A0A183IM99"/>
<dbReference type="OrthoDB" id="10063592at2759"/>
<dbReference type="InterPro" id="IPR018980">
    <property type="entry name" value="FERM_PH-like_C"/>
</dbReference>
<dbReference type="Proteomes" id="UP000270296">
    <property type="component" value="Unassembled WGS sequence"/>
</dbReference>
<dbReference type="SUPFAM" id="SSF50729">
    <property type="entry name" value="PH domain-like"/>
    <property type="match status" value="1"/>
</dbReference>
<proteinExistence type="predicted"/>
<reference evidence="2 3" key="2">
    <citation type="submission" date="2018-11" db="EMBL/GenBank/DDBJ databases">
        <authorList>
            <consortium name="Pathogen Informatics"/>
        </authorList>
    </citation>
    <scope>NUCLEOTIDE SEQUENCE [LARGE SCALE GENOMIC DNA]</scope>
</reference>
<evidence type="ECO:0000313" key="2">
    <source>
        <dbReference type="EMBL" id="VDP05299.1"/>
    </source>
</evidence>
<dbReference type="WBParaSite" id="SBAD_0000494101-mRNA-1">
    <property type="protein sequence ID" value="SBAD_0000494101-mRNA-1"/>
    <property type="gene ID" value="SBAD_0000494101"/>
</dbReference>
<evidence type="ECO:0000259" key="1">
    <source>
        <dbReference type="Pfam" id="PF09380"/>
    </source>
</evidence>
<organism evidence="4">
    <name type="scientific">Soboliphyme baturini</name>
    <dbReference type="NCBI Taxonomy" id="241478"/>
    <lineage>
        <taxon>Eukaryota</taxon>
        <taxon>Metazoa</taxon>
        <taxon>Ecdysozoa</taxon>
        <taxon>Nematoda</taxon>
        <taxon>Enoplea</taxon>
        <taxon>Dorylaimia</taxon>
        <taxon>Dioctophymatida</taxon>
        <taxon>Dioctophymatoidea</taxon>
        <taxon>Soboliphymatidae</taxon>
        <taxon>Soboliphyme</taxon>
    </lineage>
</organism>
<evidence type="ECO:0000313" key="3">
    <source>
        <dbReference type="Proteomes" id="UP000270296"/>
    </source>
</evidence>
<evidence type="ECO:0000313" key="4">
    <source>
        <dbReference type="WBParaSite" id="SBAD_0000494101-mRNA-1"/>
    </source>
</evidence>
<dbReference type="Pfam" id="PF09380">
    <property type="entry name" value="FERM_C"/>
    <property type="match status" value="1"/>
</dbReference>
<protein>
    <submittedName>
        <fullName evidence="4">FERM_C domain-containing protein</fullName>
    </submittedName>
</protein>
<reference evidence="4" key="1">
    <citation type="submission" date="2016-06" db="UniProtKB">
        <authorList>
            <consortium name="WormBaseParasite"/>
        </authorList>
    </citation>
    <scope>IDENTIFICATION</scope>
</reference>
<name>A0A183IM99_9BILA</name>
<accession>A0A183IM99</accession>
<dbReference type="EMBL" id="UZAM01008520">
    <property type="protein sequence ID" value="VDP05299.1"/>
    <property type="molecule type" value="Genomic_DNA"/>
</dbReference>
<feature type="domain" description="FERM C-terminal PH-like" evidence="1">
    <location>
        <begin position="13"/>
        <end position="45"/>
    </location>
</feature>
<sequence length="53" mass="6185">MKLIPFSSVPLVAVCVYEMQCIVLCKNLWSMAVAQHHFYLDYRSKKVIFSLSF</sequence>